<dbReference type="Gene3D" id="3.40.50.720">
    <property type="entry name" value="NAD(P)-binding Rossmann-like Domain"/>
    <property type="match status" value="1"/>
</dbReference>
<organism evidence="1 2">
    <name type="scientific">Siminovitchia terrae</name>
    <name type="common">Bacillus terrae</name>
    <dbReference type="NCBI Taxonomy" id="1914933"/>
    <lineage>
        <taxon>Bacteria</taxon>
        <taxon>Bacillati</taxon>
        <taxon>Bacillota</taxon>
        <taxon>Bacilli</taxon>
        <taxon>Bacillales</taxon>
        <taxon>Bacillaceae</taxon>
        <taxon>Siminovitchia</taxon>
    </lineage>
</organism>
<sequence length="72" mass="8376">MILLNLSIYLRTKLRFLQEQISTINIWHRLATDFKPTNLDNFIQQEVTLQQLPDVLSILLKGQAKGRILVSL</sequence>
<dbReference type="Gene3D" id="3.90.180.10">
    <property type="entry name" value="Medium-chain alcohol dehydrogenases, catalytic domain"/>
    <property type="match status" value="1"/>
</dbReference>
<dbReference type="Proteomes" id="UP000680670">
    <property type="component" value="Unassembled WGS sequence"/>
</dbReference>
<protein>
    <submittedName>
        <fullName evidence="1">Uncharacterized protein</fullName>
    </submittedName>
</protein>
<evidence type="ECO:0000313" key="2">
    <source>
        <dbReference type="Proteomes" id="UP000680670"/>
    </source>
</evidence>
<reference evidence="1 2" key="1">
    <citation type="submission" date="2021-03" db="EMBL/GenBank/DDBJ databases">
        <title>Antimicrobial resistance genes in bacteria isolated from Japanese honey, and their potential for conferring macrolide and lincosamide resistance in the American foulbrood pathogen Paenibacillus larvae.</title>
        <authorList>
            <person name="Okamoto M."/>
            <person name="Kumagai M."/>
            <person name="Kanamori H."/>
            <person name="Takamatsu D."/>
        </authorList>
    </citation>
    <scope>NUCLEOTIDE SEQUENCE [LARGE SCALE GENOMIC DNA]</scope>
    <source>
        <strain evidence="1 2">J6TS1</strain>
    </source>
</reference>
<proteinExistence type="predicted"/>
<evidence type="ECO:0000313" key="1">
    <source>
        <dbReference type="EMBL" id="GIN95929.1"/>
    </source>
</evidence>
<keyword evidence="2" id="KW-1185">Reference proteome</keyword>
<dbReference type="EMBL" id="BORJ01000004">
    <property type="protein sequence ID" value="GIN95929.1"/>
    <property type="molecule type" value="Genomic_DNA"/>
</dbReference>
<name>A0ABQ4KVA3_SIMTE</name>
<gene>
    <name evidence="1" type="ORF">J6TS1_17990</name>
</gene>
<accession>A0ABQ4KVA3</accession>
<comment type="caution">
    <text evidence="1">The sequence shown here is derived from an EMBL/GenBank/DDBJ whole genome shotgun (WGS) entry which is preliminary data.</text>
</comment>